<dbReference type="Proteomes" id="UP000215126">
    <property type="component" value="Chromosome 1"/>
</dbReference>
<organism evidence="1 2">
    <name type="scientific">Pandoraea sputorum</name>
    <dbReference type="NCBI Taxonomy" id="93222"/>
    <lineage>
        <taxon>Bacteria</taxon>
        <taxon>Pseudomonadati</taxon>
        <taxon>Pseudomonadota</taxon>
        <taxon>Betaproteobacteria</taxon>
        <taxon>Burkholderiales</taxon>
        <taxon>Burkholderiaceae</taxon>
        <taxon>Pandoraea</taxon>
    </lineage>
</organism>
<gene>
    <name evidence="1" type="ORF">SAMEA4530655_02836</name>
</gene>
<dbReference type="AlphaFoldDB" id="A0A239SLR2"/>
<proteinExistence type="predicted"/>
<evidence type="ECO:0000313" key="2">
    <source>
        <dbReference type="Proteomes" id="UP000215126"/>
    </source>
</evidence>
<name>A0A239SLR2_9BURK</name>
<reference evidence="1 2" key="1">
    <citation type="submission" date="2017-06" db="EMBL/GenBank/DDBJ databases">
        <authorList>
            <consortium name="Pathogen Informatics"/>
        </authorList>
    </citation>
    <scope>NUCLEOTIDE SEQUENCE [LARGE SCALE GENOMIC DNA]</scope>
    <source>
        <strain evidence="1 2">NCTC13161</strain>
    </source>
</reference>
<evidence type="ECO:0000313" key="1">
    <source>
        <dbReference type="EMBL" id="SNU85768.1"/>
    </source>
</evidence>
<keyword evidence="2" id="KW-1185">Reference proteome</keyword>
<sequence length="39" mass="4505">MIAFRHRNRAYFGLKVFCLIQSVTRGVPVINLGARWSIN</sequence>
<protein>
    <submittedName>
        <fullName evidence="1">Uncharacterized protein</fullName>
    </submittedName>
</protein>
<accession>A0A239SLR2</accession>
<dbReference type="EMBL" id="LT906435">
    <property type="protein sequence ID" value="SNU85768.1"/>
    <property type="molecule type" value="Genomic_DNA"/>
</dbReference>